<dbReference type="EC" id="2.3.2.27" evidence="4"/>
<feature type="transmembrane region" description="Helical" evidence="16">
    <location>
        <begin position="326"/>
        <end position="347"/>
    </location>
</feature>
<feature type="compositionally biased region" description="Basic residues" evidence="15">
    <location>
        <begin position="584"/>
        <end position="599"/>
    </location>
</feature>
<evidence type="ECO:0000256" key="14">
    <source>
        <dbReference type="PROSITE-ProRule" id="PRU00175"/>
    </source>
</evidence>
<gene>
    <name evidence="19" type="ORF">TRFO_35172</name>
</gene>
<keyword evidence="11" id="KW-0862">Zinc</keyword>
<dbReference type="OrthoDB" id="8062037at2759"/>
<dbReference type="InterPro" id="IPR050731">
    <property type="entry name" value="HRD1_E3_ubiq-ligases"/>
</dbReference>
<evidence type="ECO:0000313" key="20">
    <source>
        <dbReference type="Proteomes" id="UP000179807"/>
    </source>
</evidence>
<evidence type="ECO:0000313" key="19">
    <source>
        <dbReference type="EMBL" id="OHS98431.1"/>
    </source>
</evidence>
<dbReference type="GO" id="GO:0043161">
    <property type="term" value="P:proteasome-mediated ubiquitin-dependent protein catabolic process"/>
    <property type="evidence" value="ECO:0007669"/>
    <property type="project" value="TreeGrafter"/>
</dbReference>
<evidence type="ECO:0000256" key="9">
    <source>
        <dbReference type="ARBA" id="ARBA00022771"/>
    </source>
</evidence>
<dbReference type="InterPro" id="IPR013083">
    <property type="entry name" value="Znf_RING/FYVE/PHD"/>
</dbReference>
<dbReference type="RefSeq" id="XP_068351568.1">
    <property type="nucleotide sequence ID" value="XM_068510103.1"/>
</dbReference>
<dbReference type="GeneID" id="94844807"/>
<evidence type="ECO:0000259" key="18">
    <source>
        <dbReference type="PROSITE" id="PS50089"/>
    </source>
</evidence>
<evidence type="ECO:0000256" key="15">
    <source>
        <dbReference type="SAM" id="MobiDB-lite"/>
    </source>
</evidence>
<dbReference type="InterPro" id="IPR001841">
    <property type="entry name" value="Znf_RING"/>
</dbReference>
<proteinExistence type="predicted"/>
<feature type="region of interest" description="Disordered" evidence="15">
    <location>
        <begin position="578"/>
        <end position="599"/>
    </location>
</feature>
<dbReference type="InterPro" id="IPR011016">
    <property type="entry name" value="Znf_RING-CH"/>
</dbReference>
<dbReference type="EMBL" id="MLAK01001056">
    <property type="protein sequence ID" value="OHS98431.1"/>
    <property type="molecule type" value="Genomic_DNA"/>
</dbReference>
<keyword evidence="7" id="KW-0479">Metal-binding</keyword>
<evidence type="ECO:0000256" key="4">
    <source>
        <dbReference type="ARBA" id="ARBA00012483"/>
    </source>
</evidence>
<evidence type="ECO:0000256" key="11">
    <source>
        <dbReference type="ARBA" id="ARBA00022833"/>
    </source>
</evidence>
<comment type="caution">
    <text evidence="19">The sequence shown here is derived from an EMBL/GenBank/DDBJ whole genome shotgun (WGS) entry which is preliminary data.</text>
</comment>
<evidence type="ECO:0000256" key="7">
    <source>
        <dbReference type="ARBA" id="ARBA00022723"/>
    </source>
</evidence>
<feature type="transmembrane region" description="Helical" evidence="16">
    <location>
        <begin position="292"/>
        <end position="314"/>
    </location>
</feature>
<dbReference type="Proteomes" id="UP000179807">
    <property type="component" value="Unassembled WGS sequence"/>
</dbReference>
<evidence type="ECO:0000256" key="10">
    <source>
        <dbReference type="ARBA" id="ARBA00022786"/>
    </source>
</evidence>
<dbReference type="GO" id="GO:0061630">
    <property type="term" value="F:ubiquitin protein ligase activity"/>
    <property type="evidence" value="ECO:0007669"/>
    <property type="project" value="UniProtKB-EC"/>
</dbReference>
<evidence type="ECO:0000256" key="5">
    <source>
        <dbReference type="ARBA" id="ARBA00022679"/>
    </source>
</evidence>
<dbReference type="GO" id="GO:0008270">
    <property type="term" value="F:zinc ion binding"/>
    <property type="evidence" value="ECO:0007669"/>
    <property type="project" value="UniProtKB-KW"/>
</dbReference>
<dbReference type="SMART" id="SM00184">
    <property type="entry name" value="RING"/>
    <property type="match status" value="1"/>
</dbReference>
<evidence type="ECO:0000256" key="12">
    <source>
        <dbReference type="ARBA" id="ARBA00022989"/>
    </source>
</evidence>
<keyword evidence="12 16" id="KW-1133">Transmembrane helix</keyword>
<feature type="transmembrane region" description="Helical" evidence="16">
    <location>
        <begin position="453"/>
        <end position="472"/>
    </location>
</feature>
<feature type="signal peptide" evidence="17">
    <location>
        <begin position="1"/>
        <end position="15"/>
    </location>
</feature>
<keyword evidence="13 16" id="KW-0472">Membrane</keyword>
<evidence type="ECO:0000256" key="1">
    <source>
        <dbReference type="ARBA" id="ARBA00000900"/>
    </source>
</evidence>
<feature type="domain" description="RING-type" evidence="18">
    <location>
        <begin position="532"/>
        <end position="573"/>
    </location>
</feature>
<evidence type="ECO:0000256" key="2">
    <source>
        <dbReference type="ARBA" id="ARBA00004127"/>
    </source>
</evidence>
<keyword evidence="9 14" id="KW-0863">Zinc-finger</keyword>
<evidence type="ECO:0000256" key="6">
    <source>
        <dbReference type="ARBA" id="ARBA00022692"/>
    </source>
</evidence>
<sequence length="599" mass="69001">MLLCILCLLPHQSLAISQITIFRGNWTHYNSSDSTAPPTMNTFKFGYQPTRVRSGINTTHPLFIASATFKNSTNFRFAIDRFTFIGYQYSNDTFFFFAIPRSKNPSYQRLALYIDRLFSVFNITENSTTTYVHNFLLMAFNYSFHQNDLQPDSSNSVLSSDSHNLLIDPNPNNIHSEVLKNHHKNKNNINIERNNDKNIQEASNGFILDDNNTIDFDWNINDPKYGGSSNPFSYDGLSSLVTIGFKIIDTEQPSEVFMMPLQMNGTILFSNISIELNALKFHYRQFISESKIYGVISSIIIALTFYAWLSIAYIQSSRKLRQLSVISYLINMSFEFNYGNLLLNYCISYTDLTTLYCLLFLMYSVIFFTLQSIQIFRIWRCSSSSLNTAVDNMRLGVFIFFIEIVLLMLIYLIAVYFMFVSPFWPLLLIIVSGIPQIIKSAYNDTCNKADNVYVVMITLSRLIIFGYHYIYAKSISGYYSFPIFLFATLGQLLVSGTILLQNKLGGAFFIPRFLKPRGYDYHGHNINPEEECPICMTSIGQCEDVMTTPCNHAFHKECLERWMQEDMVCPVCRSNLPEPDSGSRRGRSSQRGRSRRIYE</sequence>
<evidence type="ECO:0000256" key="8">
    <source>
        <dbReference type="ARBA" id="ARBA00022729"/>
    </source>
</evidence>
<keyword evidence="5" id="KW-0808">Transferase</keyword>
<dbReference type="AlphaFoldDB" id="A0A1J4JJB9"/>
<keyword evidence="10" id="KW-0833">Ubl conjugation pathway</keyword>
<dbReference type="InterPro" id="IPR021319">
    <property type="entry name" value="DUF2921"/>
</dbReference>
<organism evidence="19 20">
    <name type="scientific">Tritrichomonas foetus</name>
    <dbReference type="NCBI Taxonomy" id="1144522"/>
    <lineage>
        <taxon>Eukaryota</taxon>
        <taxon>Metamonada</taxon>
        <taxon>Parabasalia</taxon>
        <taxon>Tritrichomonadida</taxon>
        <taxon>Tritrichomonadidae</taxon>
        <taxon>Tritrichomonas</taxon>
    </lineage>
</organism>
<dbReference type="VEuPathDB" id="TrichDB:TRFO_35172"/>
<protein>
    <recommendedName>
        <fullName evidence="4">RING-type E3 ubiquitin transferase</fullName>
        <ecNumber evidence="4">2.3.2.27</ecNumber>
    </recommendedName>
</protein>
<dbReference type="PROSITE" id="PS50089">
    <property type="entry name" value="ZF_RING_2"/>
    <property type="match status" value="1"/>
</dbReference>
<keyword evidence="6 16" id="KW-0812">Transmembrane</keyword>
<name>A0A1J4JJB9_9EUKA</name>
<comment type="pathway">
    <text evidence="3">Protein modification; protein ubiquitination.</text>
</comment>
<reference evidence="19" key="1">
    <citation type="submission" date="2016-10" db="EMBL/GenBank/DDBJ databases">
        <authorList>
            <person name="Benchimol M."/>
            <person name="Almeida L.G."/>
            <person name="Vasconcelos A.T."/>
            <person name="Perreira-Neves A."/>
            <person name="Rosa I.A."/>
            <person name="Tasca T."/>
            <person name="Bogo M.R."/>
            <person name="de Souza W."/>
        </authorList>
    </citation>
    <scope>NUCLEOTIDE SEQUENCE [LARGE SCALE GENOMIC DNA]</scope>
    <source>
        <strain evidence="19">K</strain>
    </source>
</reference>
<feature type="transmembrane region" description="Helical" evidence="16">
    <location>
        <begin position="397"/>
        <end position="417"/>
    </location>
</feature>
<keyword evidence="20" id="KW-1185">Reference proteome</keyword>
<accession>A0A1J4JJB9</accession>
<comment type="subcellular location">
    <subcellularLocation>
        <location evidence="2">Endomembrane system</location>
        <topology evidence="2">Multi-pass membrane protein</topology>
    </subcellularLocation>
</comment>
<evidence type="ECO:0000256" key="13">
    <source>
        <dbReference type="ARBA" id="ARBA00023136"/>
    </source>
</evidence>
<dbReference type="PANTHER" id="PTHR22763:SF185">
    <property type="entry name" value="E3 UBIQUITIN-PROTEIN LIGASE RHF2A"/>
    <property type="match status" value="1"/>
</dbReference>
<dbReference type="Pfam" id="PF11145">
    <property type="entry name" value="DUF2921"/>
    <property type="match status" value="1"/>
</dbReference>
<feature type="chain" id="PRO_5012588463" description="RING-type E3 ubiquitin transferase" evidence="17">
    <location>
        <begin position="16"/>
        <end position="599"/>
    </location>
</feature>
<evidence type="ECO:0000256" key="17">
    <source>
        <dbReference type="SAM" id="SignalP"/>
    </source>
</evidence>
<feature type="transmembrane region" description="Helical" evidence="16">
    <location>
        <begin position="478"/>
        <end position="500"/>
    </location>
</feature>
<evidence type="ECO:0000256" key="16">
    <source>
        <dbReference type="SAM" id="Phobius"/>
    </source>
</evidence>
<dbReference type="Gene3D" id="3.30.40.10">
    <property type="entry name" value="Zinc/RING finger domain, C3HC4 (zinc finger)"/>
    <property type="match status" value="1"/>
</dbReference>
<keyword evidence="8 17" id="KW-0732">Signal</keyword>
<feature type="transmembrane region" description="Helical" evidence="16">
    <location>
        <begin position="353"/>
        <end position="376"/>
    </location>
</feature>
<evidence type="ECO:0000256" key="3">
    <source>
        <dbReference type="ARBA" id="ARBA00004906"/>
    </source>
</evidence>
<dbReference type="SUPFAM" id="SSF57850">
    <property type="entry name" value="RING/U-box"/>
    <property type="match status" value="1"/>
</dbReference>
<dbReference type="PANTHER" id="PTHR22763">
    <property type="entry name" value="RING ZINC FINGER PROTEIN"/>
    <property type="match status" value="1"/>
</dbReference>
<dbReference type="SMART" id="SM00744">
    <property type="entry name" value="RINGv"/>
    <property type="match status" value="1"/>
</dbReference>
<comment type="catalytic activity">
    <reaction evidence="1">
        <text>S-ubiquitinyl-[E2 ubiquitin-conjugating enzyme]-L-cysteine + [acceptor protein]-L-lysine = [E2 ubiquitin-conjugating enzyme]-L-cysteine + N(6)-ubiquitinyl-[acceptor protein]-L-lysine.</text>
        <dbReference type="EC" id="2.3.2.27"/>
    </reaction>
</comment>
<dbReference type="GO" id="GO:0012505">
    <property type="term" value="C:endomembrane system"/>
    <property type="evidence" value="ECO:0007669"/>
    <property type="project" value="UniProtKB-SubCell"/>
</dbReference>
<dbReference type="Pfam" id="PF13639">
    <property type="entry name" value="zf-RING_2"/>
    <property type="match status" value="1"/>
</dbReference>